<dbReference type="Gene3D" id="3.20.20.80">
    <property type="entry name" value="Glycosidases"/>
    <property type="match status" value="2"/>
</dbReference>
<gene>
    <name evidence="9" type="ORF">OLC1_LOCUS7208</name>
</gene>
<evidence type="ECO:0000256" key="5">
    <source>
        <dbReference type="ARBA" id="ARBA00022589"/>
    </source>
</evidence>
<name>A0AAV1CM09_OLDCO</name>
<dbReference type="Pfam" id="PF00232">
    <property type="entry name" value="Glyco_hydro_1"/>
    <property type="match status" value="2"/>
</dbReference>
<dbReference type="PROSITE" id="PS00653">
    <property type="entry name" value="GLYCOSYL_HYDROL_F1_2"/>
    <property type="match status" value="2"/>
</dbReference>
<dbReference type="SUPFAM" id="SSF51445">
    <property type="entry name" value="(Trans)glycosidases"/>
    <property type="match status" value="2"/>
</dbReference>
<keyword evidence="5" id="KW-0017">Alkaloid metabolism</keyword>
<comment type="similarity">
    <text evidence="3">Belongs to the glycosyl hydrolase 1 family.</text>
</comment>
<dbReference type="InterPro" id="IPR001360">
    <property type="entry name" value="Glyco_hydro_1"/>
</dbReference>
<accession>A0AAV1CM09</accession>
<evidence type="ECO:0000256" key="6">
    <source>
        <dbReference type="ARBA" id="ARBA00022801"/>
    </source>
</evidence>
<dbReference type="InterPro" id="IPR017853">
    <property type="entry name" value="GH"/>
</dbReference>
<evidence type="ECO:0000256" key="2">
    <source>
        <dbReference type="ARBA" id="ARBA00004913"/>
    </source>
</evidence>
<comment type="subcellular location">
    <subcellularLocation>
        <location evidence="1">Cytoplasm</location>
        <location evidence="1">Cytosol</location>
    </subcellularLocation>
</comment>
<dbReference type="InterPro" id="IPR033132">
    <property type="entry name" value="GH_1_N_CS"/>
</dbReference>
<evidence type="ECO:0000256" key="7">
    <source>
        <dbReference type="ARBA" id="ARBA00023295"/>
    </source>
</evidence>
<dbReference type="PANTHER" id="PTHR10353">
    <property type="entry name" value="GLYCOSYL HYDROLASE"/>
    <property type="match status" value="1"/>
</dbReference>
<dbReference type="GO" id="GO:0005829">
    <property type="term" value="C:cytosol"/>
    <property type="evidence" value="ECO:0007669"/>
    <property type="project" value="UniProtKB-SubCell"/>
</dbReference>
<evidence type="ECO:0000256" key="8">
    <source>
        <dbReference type="ARBA" id="ARBA00093183"/>
    </source>
</evidence>
<comment type="catalytic activity">
    <reaction evidence="8">
        <text>deacetylisoipecoside + H2O = deacetylisoipecoside aglycone + D-glucose</text>
        <dbReference type="Rhea" id="RHEA:78887"/>
        <dbReference type="ChEBI" id="CHEBI:4167"/>
        <dbReference type="ChEBI" id="CHEBI:15377"/>
        <dbReference type="ChEBI" id="CHEBI:58091"/>
        <dbReference type="ChEBI" id="CHEBI:229557"/>
    </reaction>
    <physiologicalReaction direction="left-to-right" evidence="8">
        <dbReference type="Rhea" id="RHEA:78888"/>
    </physiologicalReaction>
</comment>
<evidence type="ECO:0000256" key="3">
    <source>
        <dbReference type="ARBA" id="ARBA00010838"/>
    </source>
</evidence>
<protein>
    <submittedName>
        <fullName evidence="9">OLC1v1032612C1</fullName>
    </submittedName>
</protein>
<evidence type="ECO:0000256" key="1">
    <source>
        <dbReference type="ARBA" id="ARBA00004514"/>
    </source>
</evidence>
<evidence type="ECO:0000256" key="4">
    <source>
        <dbReference type="ARBA" id="ARBA00022490"/>
    </source>
</evidence>
<dbReference type="GO" id="GO:0033075">
    <property type="term" value="P:isoquinoline alkaloid biosynthetic process"/>
    <property type="evidence" value="ECO:0007669"/>
    <property type="project" value="UniProtKB-ARBA"/>
</dbReference>
<dbReference type="Proteomes" id="UP001161247">
    <property type="component" value="Chromosome 2"/>
</dbReference>
<dbReference type="PANTHER" id="PTHR10353:SF137">
    <property type="entry name" value="MYROSINASE 3-RELATED"/>
    <property type="match status" value="1"/>
</dbReference>
<dbReference type="GO" id="GO:0009251">
    <property type="term" value="P:glucan catabolic process"/>
    <property type="evidence" value="ECO:0007669"/>
    <property type="project" value="UniProtKB-ARBA"/>
</dbReference>
<keyword evidence="10" id="KW-1185">Reference proteome</keyword>
<keyword evidence="4" id="KW-0963">Cytoplasm</keyword>
<keyword evidence="6" id="KW-0378">Hydrolase</keyword>
<dbReference type="FunFam" id="3.20.20.80:FF:000022">
    <property type="entry name" value="Beta-glucosidase 11"/>
    <property type="match status" value="2"/>
</dbReference>
<reference evidence="9" key="1">
    <citation type="submission" date="2023-03" db="EMBL/GenBank/DDBJ databases">
        <authorList>
            <person name="Julca I."/>
        </authorList>
    </citation>
    <scope>NUCLEOTIDE SEQUENCE</scope>
</reference>
<proteinExistence type="inferred from homology"/>
<dbReference type="PRINTS" id="PR00131">
    <property type="entry name" value="GLHYDRLASE1"/>
</dbReference>
<comment type="pathway">
    <text evidence="2">Alkaloid biosynthesis.</text>
</comment>
<evidence type="ECO:0000313" key="10">
    <source>
        <dbReference type="Proteomes" id="UP001161247"/>
    </source>
</evidence>
<dbReference type="AlphaFoldDB" id="A0AAV1CM09"/>
<organism evidence="9 10">
    <name type="scientific">Oldenlandia corymbosa var. corymbosa</name>
    <dbReference type="NCBI Taxonomy" id="529605"/>
    <lineage>
        <taxon>Eukaryota</taxon>
        <taxon>Viridiplantae</taxon>
        <taxon>Streptophyta</taxon>
        <taxon>Embryophyta</taxon>
        <taxon>Tracheophyta</taxon>
        <taxon>Spermatophyta</taxon>
        <taxon>Magnoliopsida</taxon>
        <taxon>eudicotyledons</taxon>
        <taxon>Gunneridae</taxon>
        <taxon>Pentapetalae</taxon>
        <taxon>asterids</taxon>
        <taxon>lamiids</taxon>
        <taxon>Gentianales</taxon>
        <taxon>Rubiaceae</taxon>
        <taxon>Rubioideae</taxon>
        <taxon>Spermacoceae</taxon>
        <taxon>Hedyotis-Oldenlandia complex</taxon>
        <taxon>Oldenlandia</taxon>
    </lineage>
</organism>
<sequence length="1011" mass="116997">MASPSPISPSDGGLKRKDFPDDFVFGFAASAYQYEGGAQERGTNIWDTFLEKYHPKVVEKGGLNAIDHYHRYEEDIRIMKEMGIDSYRFSISWSRVLPNGRKKVGIEVDKYKEWDGVNYKGIEFYKQVISDLKANGIEPMVTLFHWDLPQALEDEYGGFLDKREPKKIVQDYCDYAKLCFEHFGKDVKRWLTFNEPWNFAIGGYATALHAPGRGGDTPTLRRAMAAALPPTRDPKTEPYIVAHNILLAHAAVVKLYRTQFQKEQKGEIGISCESIWTEPLSDTAKDQAAADRVLDFMFGWFLNPITYGQYPTVMLDRLSHLGRPLPPFSDDEQRDLKGSYDFLGLNYYTSNYVYDDEAVGLKNSFYTADSGGKCTPFRDGVPIGEQAGSRWLYVYPKGIRKLLVHIKDKYGDPVIYITENGRDELRDDNLSLWESFYDYKRIEYHHQHLLAIKKSMDESKVRVKGYHAWTLMDNLEWSSGFNCRFGTNFIDFNDNLKSDFPDDFVFGFAASAYQYEGGADERGPNIWDTFLAKYHPDVLKDGGLNAIDHYHRYEEDIRIMKEMGIDSYRFSISWSRVLPTGRRVINPLTGKEEGVNYKGIQFYQRLIRELKANGIEPMVTIFHWDLPEALEDEYLGFLDRSEPKKIVRDYCDYAKLCFEYFGDHVKRWLTFNEPWNFCIGGYATGQHAPGRGGSRDLMREIAAYLPSSRVTSAEIAAKIPSTPVEGDPKTEPYLVAHNILLAHAAAVKLYRTHFQEKQKGEIGIACESIWAEPYHPTSTDDQDAAERVLEFMYGWFLNPVTYGQYPTVMIDRLKAKGRPLPPFSDDEQRDLKGSYDFLGLNYYTSNYVYNDESDERKGFYTVDSGGRCTPFDPEGKPIGEKAGSDWLYVYPKGLLELLYYIQKKYLNPNIYITENGRDELRDDKLSLWQSFYDYKRIEYHYKHLSAIKTALNKDDVRVKGYHAWSLMDNLEWENGFKCRFGTNFIDFNDTLKRYPKLSAAWFKYFLQKDHN</sequence>
<evidence type="ECO:0000313" key="9">
    <source>
        <dbReference type="EMBL" id="CAI9096457.1"/>
    </source>
</evidence>
<keyword evidence="7" id="KW-0326">Glycosidase</keyword>
<dbReference type="EMBL" id="OX459119">
    <property type="protein sequence ID" value="CAI9096457.1"/>
    <property type="molecule type" value="Genomic_DNA"/>
</dbReference>
<dbReference type="GO" id="GO:0008422">
    <property type="term" value="F:beta-glucosidase activity"/>
    <property type="evidence" value="ECO:0007669"/>
    <property type="project" value="UniProtKB-ARBA"/>
</dbReference>